<protein>
    <submittedName>
        <fullName evidence="1">Uncharacterized protein</fullName>
    </submittedName>
</protein>
<proteinExistence type="predicted"/>
<dbReference type="AlphaFoldDB" id="A0A3P6CVN4"/>
<reference evidence="1" key="1">
    <citation type="submission" date="2018-11" db="EMBL/GenBank/DDBJ databases">
        <authorList>
            <consortium name="Genoscope - CEA"/>
            <person name="William W."/>
        </authorList>
    </citation>
    <scope>NUCLEOTIDE SEQUENCE</scope>
</reference>
<gene>
    <name evidence="1" type="ORF">BOLC2T09034H</name>
</gene>
<accession>A0A3P6CVN4</accession>
<name>A0A3P6CVN4_BRAOL</name>
<sequence length="65" mass="7282">MDTLKEKYFRKPPVTLRSTFGDGVATKGVEDGGCMWWERAVESVPEEEMEEICELGGDPTVQMNA</sequence>
<dbReference type="EMBL" id="LR031874">
    <property type="protein sequence ID" value="VDD22867.1"/>
    <property type="molecule type" value="Genomic_DNA"/>
</dbReference>
<evidence type="ECO:0000313" key="1">
    <source>
        <dbReference type="EMBL" id="VDD22867.1"/>
    </source>
</evidence>
<organism evidence="1">
    <name type="scientific">Brassica oleracea</name>
    <name type="common">Wild cabbage</name>
    <dbReference type="NCBI Taxonomy" id="3712"/>
    <lineage>
        <taxon>Eukaryota</taxon>
        <taxon>Viridiplantae</taxon>
        <taxon>Streptophyta</taxon>
        <taxon>Embryophyta</taxon>
        <taxon>Tracheophyta</taxon>
        <taxon>Spermatophyta</taxon>
        <taxon>Magnoliopsida</taxon>
        <taxon>eudicotyledons</taxon>
        <taxon>Gunneridae</taxon>
        <taxon>Pentapetalae</taxon>
        <taxon>rosids</taxon>
        <taxon>malvids</taxon>
        <taxon>Brassicales</taxon>
        <taxon>Brassicaceae</taxon>
        <taxon>Brassiceae</taxon>
        <taxon>Brassica</taxon>
    </lineage>
</organism>